<feature type="transmembrane region" description="Helical" evidence="8">
    <location>
        <begin position="514"/>
        <end position="536"/>
    </location>
</feature>
<evidence type="ECO:0000313" key="10">
    <source>
        <dbReference type="EMBL" id="AJK47520.1"/>
    </source>
</evidence>
<evidence type="ECO:0000256" key="1">
    <source>
        <dbReference type="ARBA" id="ARBA00004651"/>
    </source>
</evidence>
<sequence>MIPGRRLTGSPLRRCPTARPTPPRSPLTHRGLEPWRPAAASRAPRAGLVQPSAPESPARAGLFFYNDGCFATTSLPMSRPAAPTPSESSLTVMLWVVATGFFMQTLDATIVNTALPSMAASLGESPLRMQSVVIAYSLTMAVMIPVSGWLADTFGTRRVFFSAILIFSASSLLCASAHTLPQLVASRVAQGVGGAMLLPVGRLAVLRTFPAERYLPALSFVAIPGLIGPLIGPTLGGWLVEIASWHWIFLINVPVGVVGCIATFYSMPDSRDPAAGRFDLKGYLLLTVGMIAVSLSLDGLADLGMDHAAVLVLMILGLAAFVAYGLYAVRAPHPIFSLELFRIHTFSVGLLGNLFARIGSGAMPYLIPLLLQVSLGYSAFEAGLMMLPVAVVGMFSKRLITHLIQRHGYRKVLLVNTVMVGLLMASFALMRDNVPVWVQVLQLAVFGGFNSMQFTAMNTLTLKDLGTGGASSGNSLFSLVQMLSMSLGVTVAGALLATFTGVMRSVTPTHTLPAFHATFFCVGIITAGSAWIFAQLAPDVRGSAKKTDPSERA</sequence>
<dbReference type="PANTHER" id="PTHR42718">
    <property type="entry name" value="MAJOR FACILITATOR SUPERFAMILY MULTIDRUG TRANSPORTER MFSC"/>
    <property type="match status" value="1"/>
</dbReference>
<feature type="transmembrane region" description="Helical" evidence="8">
    <location>
        <begin position="217"/>
        <end position="239"/>
    </location>
</feature>
<feature type="transmembrane region" description="Helical" evidence="8">
    <location>
        <begin position="92"/>
        <end position="111"/>
    </location>
</feature>
<keyword evidence="6 8" id="KW-0472">Membrane</keyword>
<dbReference type="EMBL" id="CP002580">
    <property type="protein sequence ID" value="AJK47520.1"/>
    <property type="molecule type" value="Genomic_DNA"/>
</dbReference>
<feature type="transmembrane region" description="Helical" evidence="8">
    <location>
        <begin position="245"/>
        <end position="266"/>
    </location>
</feature>
<dbReference type="PRINTS" id="PR01036">
    <property type="entry name" value="TCRTETB"/>
</dbReference>
<dbReference type="AlphaFoldDB" id="A0A0B6S2G0"/>
<dbReference type="NCBIfam" id="NF007799">
    <property type="entry name" value="PRK10504.1"/>
    <property type="match status" value="1"/>
</dbReference>
<evidence type="ECO:0000256" key="3">
    <source>
        <dbReference type="ARBA" id="ARBA00022475"/>
    </source>
</evidence>
<feature type="transmembrane region" description="Helical" evidence="8">
    <location>
        <begin position="341"/>
        <end position="367"/>
    </location>
</feature>
<feature type="transmembrane region" description="Helical" evidence="8">
    <location>
        <begin position="278"/>
        <end position="297"/>
    </location>
</feature>
<keyword evidence="4 8" id="KW-0812">Transmembrane</keyword>
<dbReference type="InterPro" id="IPR036259">
    <property type="entry name" value="MFS_trans_sf"/>
</dbReference>
<evidence type="ECO:0000313" key="11">
    <source>
        <dbReference type="Proteomes" id="UP000031838"/>
    </source>
</evidence>
<dbReference type="InterPro" id="IPR004638">
    <property type="entry name" value="EmrB-like"/>
</dbReference>
<evidence type="ECO:0000259" key="9">
    <source>
        <dbReference type="PROSITE" id="PS50850"/>
    </source>
</evidence>
<keyword evidence="5 8" id="KW-1133">Transmembrane helix</keyword>
<feature type="transmembrane region" description="Helical" evidence="8">
    <location>
        <begin position="379"/>
        <end position="400"/>
    </location>
</feature>
<feature type="compositionally biased region" description="Low complexity" evidence="7">
    <location>
        <begin position="34"/>
        <end position="46"/>
    </location>
</feature>
<feature type="transmembrane region" description="Helical" evidence="8">
    <location>
        <begin position="436"/>
        <end position="456"/>
    </location>
</feature>
<feature type="transmembrane region" description="Helical" evidence="8">
    <location>
        <begin position="476"/>
        <end position="502"/>
    </location>
</feature>
<dbReference type="Gene3D" id="1.20.1250.20">
    <property type="entry name" value="MFS general substrate transporter like domains"/>
    <property type="match status" value="1"/>
</dbReference>
<gene>
    <name evidence="10" type="ORF">BGL_1c30440</name>
</gene>
<evidence type="ECO:0000256" key="8">
    <source>
        <dbReference type="SAM" id="Phobius"/>
    </source>
</evidence>
<feature type="region of interest" description="Disordered" evidence="7">
    <location>
        <begin position="1"/>
        <end position="52"/>
    </location>
</feature>
<evidence type="ECO:0000256" key="5">
    <source>
        <dbReference type="ARBA" id="ARBA00022989"/>
    </source>
</evidence>
<dbReference type="Gene3D" id="1.20.1720.10">
    <property type="entry name" value="Multidrug resistance protein D"/>
    <property type="match status" value="1"/>
</dbReference>
<dbReference type="GO" id="GO:0005886">
    <property type="term" value="C:plasma membrane"/>
    <property type="evidence" value="ECO:0007669"/>
    <property type="project" value="UniProtKB-SubCell"/>
</dbReference>
<feature type="transmembrane region" description="Helical" evidence="8">
    <location>
        <begin position="158"/>
        <end position="178"/>
    </location>
</feature>
<dbReference type="KEGG" id="bgp:BGL_1c30440"/>
<keyword evidence="3" id="KW-1003">Cell membrane</keyword>
<comment type="subcellular location">
    <subcellularLocation>
        <location evidence="1">Cell membrane</location>
        <topology evidence="1">Multi-pass membrane protein</topology>
    </subcellularLocation>
</comment>
<dbReference type="PANTHER" id="PTHR42718:SF46">
    <property type="entry name" value="BLR6921 PROTEIN"/>
    <property type="match status" value="1"/>
</dbReference>
<organism evidence="10 11">
    <name type="scientific">Burkholderia plantarii</name>
    <dbReference type="NCBI Taxonomy" id="41899"/>
    <lineage>
        <taxon>Bacteria</taxon>
        <taxon>Pseudomonadati</taxon>
        <taxon>Pseudomonadota</taxon>
        <taxon>Betaproteobacteria</taxon>
        <taxon>Burkholderiales</taxon>
        <taxon>Burkholderiaceae</taxon>
        <taxon>Burkholderia</taxon>
    </lineage>
</organism>
<keyword evidence="11" id="KW-1185">Reference proteome</keyword>
<accession>A0A0B6S2G0</accession>
<feature type="transmembrane region" description="Helical" evidence="8">
    <location>
        <begin position="184"/>
        <end position="205"/>
    </location>
</feature>
<evidence type="ECO:0000256" key="4">
    <source>
        <dbReference type="ARBA" id="ARBA00022692"/>
    </source>
</evidence>
<dbReference type="InterPro" id="IPR020846">
    <property type="entry name" value="MFS_dom"/>
</dbReference>
<feature type="transmembrane region" description="Helical" evidence="8">
    <location>
        <begin position="131"/>
        <end position="151"/>
    </location>
</feature>
<dbReference type="InterPro" id="IPR011701">
    <property type="entry name" value="MFS"/>
</dbReference>
<dbReference type="SUPFAM" id="SSF103473">
    <property type="entry name" value="MFS general substrate transporter"/>
    <property type="match status" value="1"/>
</dbReference>
<proteinExistence type="predicted"/>
<evidence type="ECO:0000256" key="7">
    <source>
        <dbReference type="SAM" id="MobiDB-lite"/>
    </source>
</evidence>
<feature type="domain" description="Major facilitator superfamily (MFS) profile" evidence="9">
    <location>
        <begin position="93"/>
        <end position="541"/>
    </location>
</feature>
<reference evidence="11" key="1">
    <citation type="submission" date="2011-03" db="EMBL/GenBank/DDBJ databases">
        <authorList>
            <person name="Voget S."/>
            <person name="Streit W.R."/>
            <person name="Jaeger K.E."/>
            <person name="Daniel R."/>
        </authorList>
    </citation>
    <scope>NUCLEOTIDE SEQUENCE [LARGE SCALE GENOMIC DNA]</scope>
    <source>
        <strain evidence="11">PG1</strain>
    </source>
</reference>
<feature type="transmembrane region" description="Helical" evidence="8">
    <location>
        <begin position="412"/>
        <end position="430"/>
    </location>
</feature>
<dbReference type="GO" id="GO:0022857">
    <property type="term" value="F:transmembrane transporter activity"/>
    <property type="evidence" value="ECO:0007669"/>
    <property type="project" value="InterPro"/>
</dbReference>
<dbReference type="PROSITE" id="PS50850">
    <property type="entry name" value="MFS"/>
    <property type="match status" value="1"/>
</dbReference>
<evidence type="ECO:0000256" key="2">
    <source>
        <dbReference type="ARBA" id="ARBA00022448"/>
    </source>
</evidence>
<dbReference type="Pfam" id="PF07690">
    <property type="entry name" value="MFS_1"/>
    <property type="match status" value="1"/>
</dbReference>
<dbReference type="CDD" id="cd17503">
    <property type="entry name" value="MFS_LmrB_MDR_like"/>
    <property type="match status" value="1"/>
</dbReference>
<feature type="transmembrane region" description="Helical" evidence="8">
    <location>
        <begin position="309"/>
        <end position="329"/>
    </location>
</feature>
<protein>
    <submittedName>
        <fullName evidence="10">Drug resistance transporter, EmrB/QacA subfamily protein</fullName>
    </submittedName>
</protein>
<keyword evidence="2" id="KW-0813">Transport</keyword>
<dbReference type="Proteomes" id="UP000031838">
    <property type="component" value="Chromosome 1"/>
</dbReference>
<name>A0A0B6S2G0_BURPL</name>
<evidence type="ECO:0000256" key="6">
    <source>
        <dbReference type="ARBA" id="ARBA00023136"/>
    </source>
</evidence>
<reference evidence="10 11" key="2">
    <citation type="journal article" date="2016" name="Appl. Microbiol. Biotechnol.">
        <title>Mutations improving production and secretion of extracellular lipase by Burkholderia glumae PG1.</title>
        <authorList>
            <person name="Knapp A."/>
            <person name="Voget S."/>
            <person name="Gao R."/>
            <person name="Zaburannyi N."/>
            <person name="Krysciak D."/>
            <person name="Breuer M."/>
            <person name="Hauer B."/>
            <person name="Streit W.R."/>
            <person name="Muller R."/>
            <person name="Daniel R."/>
            <person name="Jaeger K.E."/>
        </authorList>
    </citation>
    <scope>NUCLEOTIDE SEQUENCE [LARGE SCALE GENOMIC DNA]</scope>
    <source>
        <strain evidence="10 11">PG1</strain>
    </source>
</reference>
<dbReference type="NCBIfam" id="TIGR00711">
    <property type="entry name" value="efflux_EmrB"/>
    <property type="match status" value="1"/>
</dbReference>
<dbReference type="HOGENOM" id="CLU_000960_28_0_4"/>